<dbReference type="STRING" id="13333.U5CY03"/>
<keyword evidence="9" id="KW-1185">Reference proteome</keyword>
<evidence type="ECO:0000259" key="7">
    <source>
        <dbReference type="Pfam" id="PF12862"/>
    </source>
</evidence>
<evidence type="ECO:0000313" key="8">
    <source>
        <dbReference type="EMBL" id="ERN14865.1"/>
    </source>
</evidence>
<dbReference type="PANTHER" id="PTHR12830">
    <property type="entry name" value="ANAPHASE-PROMOTING COMPLEX SUBUNIT 5"/>
    <property type="match status" value="1"/>
</dbReference>
<dbReference type="HOGENOM" id="CLU_2149216_0_0_1"/>
<evidence type="ECO:0000256" key="5">
    <source>
        <dbReference type="ARBA" id="ARBA00022786"/>
    </source>
</evidence>
<dbReference type="InterPro" id="IPR026000">
    <property type="entry name" value="Apc5_dom"/>
</dbReference>
<comment type="similarity">
    <text evidence="1">Belongs to the APC5 family.</text>
</comment>
<organism evidence="8 9">
    <name type="scientific">Amborella trichopoda</name>
    <dbReference type="NCBI Taxonomy" id="13333"/>
    <lineage>
        <taxon>Eukaryota</taxon>
        <taxon>Viridiplantae</taxon>
        <taxon>Streptophyta</taxon>
        <taxon>Embryophyta</taxon>
        <taxon>Tracheophyta</taxon>
        <taxon>Spermatophyta</taxon>
        <taxon>Magnoliopsida</taxon>
        <taxon>Amborellales</taxon>
        <taxon>Amborellaceae</taxon>
        <taxon>Amborella</taxon>
    </lineage>
</organism>
<reference evidence="9" key="1">
    <citation type="journal article" date="2013" name="Science">
        <title>The Amborella genome and the evolution of flowering plants.</title>
        <authorList>
            <consortium name="Amborella Genome Project"/>
        </authorList>
    </citation>
    <scope>NUCLEOTIDE SEQUENCE [LARGE SCALE GENOMIC DNA]</scope>
</reference>
<evidence type="ECO:0000256" key="6">
    <source>
        <dbReference type="ARBA" id="ARBA00023306"/>
    </source>
</evidence>
<dbReference type="eggNOG" id="KOG4322">
    <property type="taxonomic scope" value="Eukaryota"/>
</dbReference>
<gene>
    <name evidence="8" type="ORF">AMTR_s00032p00147070</name>
</gene>
<protein>
    <recommendedName>
        <fullName evidence="2">Anaphase-promoting complex subunit 5</fullName>
    </recommendedName>
</protein>
<name>U5CY03_AMBTC</name>
<dbReference type="GO" id="GO:0051301">
    <property type="term" value="P:cell division"/>
    <property type="evidence" value="ECO:0007669"/>
    <property type="project" value="UniProtKB-KW"/>
</dbReference>
<dbReference type="GO" id="GO:0005680">
    <property type="term" value="C:anaphase-promoting complex"/>
    <property type="evidence" value="ECO:0007669"/>
    <property type="project" value="InterPro"/>
</dbReference>
<dbReference type="Gramene" id="ERN14865">
    <property type="protein sequence ID" value="ERN14865"/>
    <property type="gene ID" value="AMTR_s00032p00147070"/>
</dbReference>
<keyword evidence="5" id="KW-0833">Ubl conjugation pathway</keyword>
<sequence>MDSQYSHDEDGAHDELDQCPVIDVPRDDNRHYDFLRTNWQVQGYLRDQADLIERHPNLFPMNAFEAILKELQKLAPELHRAYYLRYLNGLYHDDFLSALDNLHHYFDYRCMQ</sequence>
<evidence type="ECO:0000256" key="1">
    <source>
        <dbReference type="ARBA" id="ARBA00007450"/>
    </source>
</evidence>
<feature type="domain" description="Anaphase-promoting complex subunit 5" evidence="7">
    <location>
        <begin position="82"/>
        <end position="110"/>
    </location>
</feature>
<keyword evidence="4" id="KW-0498">Mitosis</keyword>
<evidence type="ECO:0000256" key="2">
    <source>
        <dbReference type="ARBA" id="ARBA00016066"/>
    </source>
</evidence>
<evidence type="ECO:0000313" key="9">
    <source>
        <dbReference type="Proteomes" id="UP000017836"/>
    </source>
</evidence>
<proteinExistence type="inferred from homology"/>
<accession>U5CY03</accession>
<keyword evidence="3" id="KW-0132">Cell division</keyword>
<dbReference type="InterPro" id="IPR037679">
    <property type="entry name" value="Apc5"/>
</dbReference>
<evidence type="ECO:0000256" key="4">
    <source>
        <dbReference type="ARBA" id="ARBA00022776"/>
    </source>
</evidence>
<dbReference type="Proteomes" id="UP000017836">
    <property type="component" value="Unassembled WGS sequence"/>
</dbReference>
<dbReference type="AlphaFoldDB" id="U5CY03"/>
<dbReference type="EMBL" id="KI392518">
    <property type="protein sequence ID" value="ERN14865.1"/>
    <property type="molecule type" value="Genomic_DNA"/>
</dbReference>
<dbReference type="Pfam" id="PF12862">
    <property type="entry name" value="ANAPC5"/>
    <property type="match status" value="1"/>
</dbReference>
<keyword evidence="6" id="KW-0131">Cell cycle</keyword>
<evidence type="ECO:0000256" key="3">
    <source>
        <dbReference type="ARBA" id="ARBA00022618"/>
    </source>
</evidence>
<dbReference type="PANTHER" id="PTHR12830:SF9">
    <property type="entry name" value="ANAPHASE-PROMOTING COMPLEX SUBUNIT 5"/>
    <property type="match status" value="1"/>
</dbReference>